<dbReference type="AlphaFoldDB" id="A0A4Q0VQQ0"/>
<name>A0A4Q0VQQ0_9BACI</name>
<dbReference type="Proteomes" id="UP000290649">
    <property type="component" value="Unassembled WGS sequence"/>
</dbReference>
<dbReference type="InterPro" id="IPR024490">
    <property type="entry name" value="DUF2759"/>
</dbReference>
<proteinExistence type="predicted"/>
<comment type="caution">
    <text evidence="2">The sequence shown here is derived from an EMBL/GenBank/DDBJ whole genome shotgun (WGS) entry which is preliminary data.</text>
</comment>
<evidence type="ECO:0000313" key="3">
    <source>
        <dbReference type="Proteomes" id="UP000290649"/>
    </source>
</evidence>
<keyword evidence="1" id="KW-0472">Membrane</keyword>
<dbReference type="Pfam" id="PF10958">
    <property type="entry name" value="DUF2759"/>
    <property type="match status" value="1"/>
</dbReference>
<keyword evidence="3" id="KW-1185">Reference proteome</keyword>
<dbReference type="EMBL" id="QOUX01000045">
    <property type="protein sequence ID" value="RXI99470.1"/>
    <property type="molecule type" value="Genomic_DNA"/>
</dbReference>
<keyword evidence="1" id="KW-1133">Transmembrane helix</keyword>
<protein>
    <submittedName>
        <fullName evidence="2">DUF2759 domain-containing protein</fullName>
    </submittedName>
</protein>
<sequence>MVLGIITLLVAILSGLGILREFRRKNLFGAAFAFLSFAVFGWFSVMTILSSFTGSV</sequence>
<keyword evidence="1" id="KW-0812">Transmembrane</keyword>
<accession>A0A4Q0VQQ0</accession>
<evidence type="ECO:0000313" key="2">
    <source>
        <dbReference type="EMBL" id="RXI99470.1"/>
    </source>
</evidence>
<organism evidence="2 3">
    <name type="scientific">Anaerobacillus alkaliphilus</name>
    <dbReference type="NCBI Taxonomy" id="1548597"/>
    <lineage>
        <taxon>Bacteria</taxon>
        <taxon>Bacillati</taxon>
        <taxon>Bacillota</taxon>
        <taxon>Bacilli</taxon>
        <taxon>Bacillales</taxon>
        <taxon>Bacillaceae</taxon>
        <taxon>Anaerobacillus</taxon>
    </lineage>
</organism>
<evidence type="ECO:0000256" key="1">
    <source>
        <dbReference type="SAM" id="Phobius"/>
    </source>
</evidence>
<gene>
    <name evidence="2" type="ORF">DS745_14710</name>
</gene>
<dbReference type="RefSeq" id="WP_129078979.1">
    <property type="nucleotide sequence ID" value="NZ_QOUX01000045.1"/>
</dbReference>
<feature type="transmembrane region" description="Helical" evidence="1">
    <location>
        <begin position="27"/>
        <end position="49"/>
    </location>
</feature>
<reference evidence="2 3" key="1">
    <citation type="journal article" date="2019" name="Int. J. Syst. Evol. Microbiol.">
        <title>Anaerobacillus alkaliphilus sp. nov., a novel alkaliphilic and moderately halophilic bacterium.</title>
        <authorList>
            <person name="Borsodi A.K."/>
            <person name="Aszalos J.M."/>
            <person name="Bihari P."/>
            <person name="Nagy I."/>
            <person name="Schumann P."/>
            <person name="Sproer C."/>
            <person name="Kovacs A.L."/>
            <person name="Boka K."/>
            <person name="Dobosy P."/>
            <person name="Ovari M."/>
            <person name="Szili-Kovacs T."/>
            <person name="Toth E."/>
        </authorList>
    </citation>
    <scope>NUCLEOTIDE SEQUENCE [LARGE SCALE GENOMIC DNA]</scope>
    <source>
        <strain evidence="2 3">B16-10</strain>
    </source>
</reference>